<dbReference type="GO" id="GO:0005829">
    <property type="term" value="C:cytosol"/>
    <property type="evidence" value="ECO:0007669"/>
    <property type="project" value="TreeGrafter"/>
</dbReference>
<dbReference type="OrthoDB" id="66510at2759"/>
<dbReference type="GO" id="GO:0000151">
    <property type="term" value="C:ubiquitin ligase complex"/>
    <property type="evidence" value="ECO:0007669"/>
    <property type="project" value="TreeGrafter"/>
</dbReference>
<sequence>MATLAKSRLRNEIAGDSTQPRLDINIPAPFPVELHQRLTREAERTIARELPSVRSAGADIGTRPAEVNEVSLIDVEEGSSSTALRSGAQQELMPSIGYVQRSCITTLNDLLSESMRWSPILPDRRHSMPSTPQSPVDSEPSAIAALHTLVSNLRNCDDAMVEVHNQEEDLINELCARVEILAPSLPLADAQLAQSLVSLLSNFHRLSRMQTGGHTIRPSSILMSHQSTSNPFDALRRQLSDFQVERLSSSHNDVWAPRSGVSPVTAVESSLLWTRIDEELENVLAMCKERTDAADHHLPPRYSYAEDEHDRPPDYDHEAFVDDIKTRHSPEMLTSGVHDKSRLLDEKMRLDLESVTMAIDRLYLVAPQLHNQRVELKSSKVKQLELAKQAGLKNSSSDQLASAPSLSRIARGKQKVDTSREVKDLENMLDLLGKASSRTMKDQSFVLGRGSASPMEKAKQRDTAKREAFVEHLAQHSDAGRLHTQDAELHDYPRLKDPNALLSLPEFIRESIPETSLSRDEDMDALLSLPEFVKELPPPRVLMKSSQSPPPAPSSPLRKKRHRVRSLSAPSISWLKSSKDMKSSKSMSPVTESPTRNLEVNYVAENHESLHRILVFLMVSGAVPGVDLEAEVLPSFSDSSSSSNSSGVDTNQGDRLIIKSGVHVSLPVSLPGRTTPGKKEIKVQGEHYEIKLSTISPNTSTQDAPPLLDAAQLNSAVPTSFICSSCSLPIVQTTSPSRSSSSSTLLSYRDLPSEHWQELVDAWMCHGDQKLTEQVSKHAQAERGGFWPRPGQALVGGSYILFREDTIVTGNVHPPQETAVDDDVWGVVRCLCGAVVGRSQVLRQQDDTSGGSPPDVSSTRSVYRLLKYAIRPVSQTAEPLRIPLSAFIVEDMNEFVQAHATHRFIILDEEEEKPRILVWLFKPDLRLAYKTSRSYAIPPSSSIRAAKVLYKTIGPSESSADLKSIVNKYPGFPQAEYLYYPMNICRRLASLLVESNRSYPESMRTMTGLDVGWLRKV</sequence>
<dbReference type="VEuPathDB" id="FungiDB:PC9H_008642"/>
<organism evidence="2 3">
    <name type="scientific">Pleurotus ostreatus</name>
    <name type="common">Oyster mushroom</name>
    <name type="synonym">White-rot fungus</name>
    <dbReference type="NCBI Taxonomy" id="5322"/>
    <lineage>
        <taxon>Eukaryota</taxon>
        <taxon>Fungi</taxon>
        <taxon>Dikarya</taxon>
        <taxon>Basidiomycota</taxon>
        <taxon>Agaricomycotina</taxon>
        <taxon>Agaricomycetes</taxon>
        <taxon>Agaricomycetidae</taxon>
        <taxon>Agaricales</taxon>
        <taxon>Pleurotineae</taxon>
        <taxon>Pleurotaceae</taxon>
        <taxon>Pleurotus</taxon>
    </lineage>
</organism>
<dbReference type="PANTHER" id="PTHR31531">
    <property type="entry name" value="E3 UBIQUITIN-PROTEIN LIGASE E3D FAMILY MEMBER"/>
    <property type="match status" value="1"/>
</dbReference>
<evidence type="ECO:0000256" key="1">
    <source>
        <dbReference type="SAM" id="MobiDB-lite"/>
    </source>
</evidence>
<keyword evidence="3" id="KW-1185">Reference proteome</keyword>
<reference evidence="2" key="1">
    <citation type="submission" date="2019-07" db="EMBL/GenBank/DDBJ databases">
        <authorList>
            <person name="Palmer J.M."/>
        </authorList>
    </citation>
    <scope>NUCLEOTIDE SEQUENCE</scope>
    <source>
        <strain evidence="2">PC9</strain>
    </source>
</reference>
<dbReference type="Pfam" id="PF09814">
    <property type="entry name" value="HECT_2"/>
    <property type="match status" value="1"/>
</dbReference>
<dbReference type="InterPro" id="IPR019193">
    <property type="entry name" value="UBQ-conj_enz_E2-bd_prot"/>
</dbReference>
<feature type="region of interest" description="Disordered" evidence="1">
    <location>
        <begin position="390"/>
        <end position="419"/>
    </location>
</feature>
<name>A0A8H6ZRP2_PLEOS</name>
<dbReference type="GO" id="GO:0051865">
    <property type="term" value="P:protein autoubiquitination"/>
    <property type="evidence" value="ECO:0007669"/>
    <property type="project" value="TreeGrafter"/>
</dbReference>
<proteinExistence type="predicted"/>
<dbReference type="GeneID" id="59378460"/>
<dbReference type="EMBL" id="JACETU010000006">
    <property type="protein sequence ID" value="KAF7426274.1"/>
    <property type="molecule type" value="Genomic_DNA"/>
</dbReference>
<feature type="region of interest" description="Disordered" evidence="1">
    <location>
        <begin position="540"/>
        <end position="568"/>
    </location>
</feature>
<evidence type="ECO:0000313" key="2">
    <source>
        <dbReference type="EMBL" id="KAF7426274.1"/>
    </source>
</evidence>
<gene>
    <name evidence="2" type="ORF">PC9H_008642</name>
</gene>
<dbReference type="GO" id="GO:0043161">
    <property type="term" value="P:proteasome-mediated ubiquitin-dependent protein catabolic process"/>
    <property type="evidence" value="ECO:0007669"/>
    <property type="project" value="TreeGrafter"/>
</dbReference>
<dbReference type="GO" id="GO:0005634">
    <property type="term" value="C:nucleus"/>
    <property type="evidence" value="ECO:0007669"/>
    <property type="project" value="TreeGrafter"/>
</dbReference>
<protein>
    <recommendedName>
        <fullName evidence="4">HECT-like ubiquitin-conjugating enzyme-binding-domain-containing protein</fullName>
    </recommendedName>
</protein>
<dbReference type="GO" id="GO:0031624">
    <property type="term" value="F:ubiquitin conjugating enzyme binding"/>
    <property type="evidence" value="ECO:0007669"/>
    <property type="project" value="TreeGrafter"/>
</dbReference>
<dbReference type="GO" id="GO:0000209">
    <property type="term" value="P:protein polyubiquitination"/>
    <property type="evidence" value="ECO:0007669"/>
    <property type="project" value="TreeGrafter"/>
</dbReference>
<evidence type="ECO:0000313" key="3">
    <source>
        <dbReference type="Proteomes" id="UP000623687"/>
    </source>
</evidence>
<comment type="caution">
    <text evidence="2">The sequence shown here is derived from an EMBL/GenBank/DDBJ whole genome shotgun (WGS) entry which is preliminary data.</text>
</comment>
<feature type="compositionally biased region" description="Polar residues" evidence="1">
    <location>
        <begin position="392"/>
        <end position="405"/>
    </location>
</feature>
<dbReference type="GO" id="GO:0030332">
    <property type="term" value="F:cyclin binding"/>
    <property type="evidence" value="ECO:0007669"/>
    <property type="project" value="TreeGrafter"/>
</dbReference>
<dbReference type="GO" id="GO:0006513">
    <property type="term" value="P:protein monoubiquitination"/>
    <property type="evidence" value="ECO:0007669"/>
    <property type="project" value="TreeGrafter"/>
</dbReference>
<dbReference type="RefSeq" id="XP_036629578.1">
    <property type="nucleotide sequence ID" value="XM_036778150.1"/>
</dbReference>
<dbReference type="AlphaFoldDB" id="A0A8H6ZRP2"/>
<dbReference type="Proteomes" id="UP000623687">
    <property type="component" value="Unassembled WGS sequence"/>
</dbReference>
<dbReference type="PANTHER" id="PTHR31531:SF2">
    <property type="entry name" value="E3 UBIQUITIN-PROTEIN LIGASE E3D"/>
    <property type="match status" value="1"/>
</dbReference>
<evidence type="ECO:0008006" key="4">
    <source>
        <dbReference type="Google" id="ProtNLM"/>
    </source>
</evidence>
<accession>A0A8H6ZRP2</accession>
<dbReference type="GO" id="GO:0061630">
    <property type="term" value="F:ubiquitin protein ligase activity"/>
    <property type="evidence" value="ECO:0007669"/>
    <property type="project" value="TreeGrafter"/>
</dbReference>